<keyword evidence="6" id="KW-1185">Reference proteome</keyword>
<dbReference type="EMBL" id="QXQB01000003">
    <property type="protein sequence ID" value="RJX38667.1"/>
    <property type="molecule type" value="Genomic_DNA"/>
</dbReference>
<dbReference type="AlphaFoldDB" id="A0A3A6PD94"/>
<dbReference type="SUPFAM" id="SSF46785">
    <property type="entry name" value="Winged helix' DNA-binding domain"/>
    <property type="match status" value="1"/>
</dbReference>
<dbReference type="PRINTS" id="PR00778">
    <property type="entry name" value="HTHARSR"/>
</dbReference>
<evidence type="ECO:0000313" key="5">
    <source>
        <dbReference type="EMBL" id="RJX38667.1"/>
    </source>
</evidence>
<dbReference type="InterPro" id="IPR036388">
    <property type="entry name" value="WH-like_DNA-bd_sf"/>
</dbReference>
<dbReference type="InterPro" id="IPR036390">
    <property type="entry name" value="WH_DNA-bd_sf"/>
</dbReference>
<name>A0A3A6PD94_9BACL</name>
<dbReference type="OrthoDB" id="9798835at2"/>
<dbReference type="Proteomes" id="UP000267798">
    <property type="component" value="Unassembled WGS sequence"/>
</dbReference>
<evidence type="ECO:0000256" key="1">
    <source>
        <dbReference type="ARBA" id="ARBA00023015"/>
    </source>
</evidence>
<dbReference type="GO" id="GO:0003677">
    <property type="term" value="F:DNA binding"/>
    <property type="evidence" value="ECO:0007669"/>
    <property type="project" value="UniProtKB-KW"/>
</dbReference>
<sequence length="118" mass="13105">MKILVHPDRADIHLSSVLYALSDPLRLMIVSQLRSVSERACGEFELPVAKSTQSHHVRTLREAGIIYVRSAGTQRLISLRAEDLEAKFPGLLTSILEAYENSGEKDRTITSEQAQSAD</sequence>
<dbReference type="PANTHER" id="PTHR33154:SF12">
    <property type="entry name" value="TRANSCRIPTIONAL REGULATORY PROTEIN"/>
    <property type="match status" value="1"/>
</dbReference>
<keyword evidence="1" id="KW-0805">Transcription regulation</keyword>
<evidence type="ECO:0000256" key="2">
    <source>
        <dbReference type="ARBA" id="ARBA00023125"/>
    </source>
</evidence>
<accession>A0A3A6PD94</accession>
<dbReference type="CDD" id="cd00090">
    <property type="entry name" value="HTH_ARSR"/>
    <property type="match status" value="1"/>
</dbReference>
<dbReference type="InterPro" id="IPR011991">
    <property type="entry name" value="ArsR-like_HTH"/>
</dbReference>
<keyword evidence="3" id="KW-0804">Transcription</keyword>
<comment type="caution">
    <text evidence="5">The sequence shown here is derived from an EMBL/GenBank/DDBJ whole genome shotgun (WGS) entry which is preliminary data.</text>
</comment>
<reference evidence="5 6" key="1">
    <citation type="submission" date="2018-09" db="EMBL/GenBank/DDBJ databases">
        <title>Paenibacillus aracenensis nov. sp. isolated from a cave in southern Spain.</title>
        <authorList>
            <person name="Jurado V."/>
            <person name="Gutierrez-Patricio S."/>
            <person name="Gonzalez-Pimentel J.L."/>
            <person name="Miller A.Z."/>
            <person name="Laiz L."/>
            <person name="Saiz-Jimenez C."/>
        </authorList>
    </citation>
    <scope>NUCLEOTIDE SEQUENCE [LARGE SCALE GENOMIC DNA]</scope>
    <source>
        <strain evidence="5 6">JCM 19203</strain>
    </source>
</reference>
<dbReference type="PROSITE" id="PS50987">
    <property type="entry name" value="HTH_ARSR_2"/>
    <property type="match status" value="1"/>
</dbReference>
<dbReference type="GO" id="GO:0003700">
    <property type="term" value="F:DNA-binding transcription factor activity"/>
    <property type="evidence" value="ECO:0007669"/>
    <property type="project" value="InterPro"/>
</dbReference>
<keyword evidence="2" id="KW-0238">DNA-binding</keyword>
<dbReference type="Pfam" id="PF01022">
    <property type="entry name" value="HTH_5"/>
    <property type="match status" value="1"/>
</dbReference>
<evidence type="ECO:0000313" key="6">
    <source>
        <dbReference type="Proteomes" id="UP000267798"/>
    </source>
</evidence>
<dbReference type="PANTHER" id="PTHR33154">
    <property type="entry name" value="TRANSCRIPTIONAL REGULATOR, ARSR FAMILY"/>
    <property type="match status" value="1"/>
</dbReference>
<dbReference type="InterPro" id="IPR001845">
    <property type="entry name" value="HTH_ArsR_DNA-bd_dom"/>
</dbReference>
<dbReference type="SMART" id="SM00418">
    <property type="entry name" value="HTH_ARSR"/>
    <property type="match status" value="1"/>
</dbReference>
<organism evidence="5 6">
    <name type="scientific">Paenibacillus pinisoli</name>
    <dbReference type="NCBI Taxonomy" id="1276110"/>
    <lineage>
        <taxon>Bacteria</taxon>
        <taxon>Bacillati</taxon>
        <taxon>Bacillota</taxon>
        <taxon>Bacilli</taxon>
        <taxon>Bacillales</taxon>
        <taxon>Paenibacillaceae</taxon>
        <taxon>Paenibacillus</taxon>
    </lineage>
</organism>
<protein>
    <submittedName>
        <fullName evidence="5">Transcriptional regulator</fullName>
    </submittedName>
</protein>
<evidence type="ECO:0000259" key="4">
    <source>
        <dbReference type="PROSITE" id="PS50987"/>
    </source>
</evidence>
<evidence type="ECO:0000256" key="3">
    <source>
        <dbReference type="ARBA" id="ARBA00023163"/>
    </source>
</evidence>
<feature type="domain" description="HTH arsR-type" evidence="4">
    <location>
        <begin position="6"/>
        <end position="99"/>
    </location>
</feature>
<proteinExistence type="predicted"/>
<gene>
    <name evidence="5" type="ORF">D3P09_14045</name>
</gene>
<dbReference type="Gene3D" id="1.10.10.10">
    <property type="entry name" value="Winged helix-like DNA-binding domain superfamily/Winged helix DNA-binding domain"/>
    <property type="match status" value="1"/>
</dbReference>
<dbReference type="InterPro" id="IPR051081">
    <property type="entry name" value="HTH_MetalResp_TranReg"/>
</dbReference>
<dbReference type="RefSeq" id="WP_120111112.1">
    <property type="nucleotide sequence ID" value="NZ_QXQB01000003.1"/>
</dbReference>